<dbReference type="RefSeq" id="WP_232100514.1">
    <property type="nucleotide sequence ID" value="NZ_AP023287.1"/>
</dbReference>
<dbReference type="EMBL" id="AP023287">
    <property type="protein sequence ID" value="BCI51603.1"/>
    <property type="molecule type" value="Genomic_DNA"/>
</dbReference>
<accession>A0A6S6NWP9</accession>
<gene>
    <name evidence="1" type="ORF">NIIDNTM18_08810</name>
</gene>
<reference evidence="1 2" key="1">
    <citation type="submission" date="2020-07" db="EMBL/GenBank/DDBJ databases">
        <title>Complete genome sequence of Mycolicibacterium litorale like strain isolated from cardiac implantable electronic device infection.</title>
        <authorList>
            <person name="Fukano H."/>
            <person name="Miyama H."/>
            <person name="Hoshino Y."/>
        </authorList>
    </citation>
    <scope>NUCLEOTIDE SEQUENCE [LARGE SCALE GENOMIC DNA]</scope>
    <source>
        <strain evidence="1 2">NIIDNTM18</strain>
    </source>
</reference>
<dbReference type="Proteomes" id="UP000515734">
    <property type="component" value="Chromosome"/>
</dbReference>
<name>A0A6S6NWP9_9MYCO</name>
<sequence>MTAQDVDPETYYAVGKGLFDKASKLYDAFEVNVKTLGETGSMAGSDDAGTAWASS</sequence>
<organism evidence="1 2">
    <name type="scientific">Mycolicibacterium litorale</name>
    <dbReference type="NCBI Taxonomy" id="758802"/>
    <lineage>
        <taxon>Bacteria</taxon>
        <taxon>Bacillati</taxon>
        <taxon>Actinomycetota</taxon>
        <taxon>Actinomycetes</taxon>
        <taxon>Mycobacteriales</taxon>
        <taxon>Mycobacteriaceae</taxon>
        <taxon>Mycolicibacterium</taxon>
    </lineage>
</organism>
<evidence type="ECO:0000313" key="1">
    <source>
        <dbReference type="EMBL" id="BCI51603.1"/>
    </source>
</evidence>
<protein>
    <submittedName>
        <fullName evidence="1">Uncharacterized protein</fullName>
    </submittedName>
</protein>
<dbReference type="AlphaFoldDB" id="A0A6S6NWP9"/>
<proteinExistence type="predicted"/>
<evidence type="ECO:0000313" key="2">
    <source>
        <dbReference type="Proteomes" id="UP000515734"/>
    </source>
</evidence>